<name>A0ABW5GQ00_9PSEU</name>
<evidence type="ECO:0000313" key="2">
    <source>
        <dbReference type="EMBL" id="MFD2462959.1"/>
    </source>
</evidence>
<comment type="caution">
    <text evidence="2">The sequence shown here is derived from an EMBL/GenBank/DDBJ whole genome shotgun (WGS) entry which is preliminary data.</text>
</comment>
<reference evidence="3" key="1">
    <citation type="journal article" date="2019" name="Int. J. Syst. Evol. Microbiol.">
        <title>The Global Catalogue of Microorganisms (GCM) 10K type strain sequencing project: providing services to taxonomists for standard genome sequencing and annotation.</title>
        <authorList>
            <consortium name="The Broad Institute Genomics Platform"/>
            <consortium name="The Broad Institute Genome Sequencing Center for Infectious Disease"/>
            <person name="Wu L."/>
            <person name="Ma J."/>
        </authorList>
    </citation>
    <scope>NUCLEOTIDE SEQUENCE [LARGE SCALE GENOMIC DNA]</scope>
    <source>
        <strain evidence="3">CGMCC 4.7643</strain>
    </source>
</reference>
<dbReference type="SUPFAM" id="SSF54909">
    <property type="entry name" value="Dimeric alpha+beta barrel"/>
    <property type="match status" value="2"/>
</dbReference>
<dbReference type="Gene3D" id="3.30.70.100">
    <property type="match status" value="2"/>
</dbReference>
<dbReference type="Pfam" id="PF03992">
    <property type="entry name" value="ABM"/>
    <property type="match status" value="1"/>
</dbReference>
<feature type="domain" description="ABM" evidence="1">
    <location>
        <begin position="127"/>
        <end position="190"/>
    </location>
</feature>
<keyword evidence="2" id="KW-0503">Monooxygenase</keyword>
<keyword evidence="2" id="KW-0560">Oxidoreductase</keyword>
<sequence>MTFRTKSLTNPARADVDAPTFGFWRVGTRERQHAAIEALADAWEARPWPASALRTYSVFAGSDGTTLLHYSQWADEDAHRVFTRTGRDPRNEEVFAAVPGIERLGSTSYRLHRSRVDDPATTAGCVVIVLRRFDKPDPDRARQLIDTLFSVPAHTPTPGLLSAHFHVSTDGSRVLNYAEWTSENAHRAAVADRPQEIDDNAEWRKAHSWPGLTSTTVQYFRPALTFVSRDTA</sequence>
<dbReference type="RefSeq" id="WP_345392834.1">
    <property type="nucleotide sequence ID" value="NZ_BAABHG010000005.1"/>
</dbReference>
<dbReference type="InterPro" id="IPR011008">
    <property type="entry name" value="Dimeric_a/b-barrel"/>
</dbReference>
<dbReference type="EMBL" id="JBHUKU010000020">
    <property type="protein sequence ID" value="MFD2462959.1"/>
    <property type="molecule type" value="Genomic_DNA"/>
</dbReference>
<evidence type="ECO:0000313" key="3">
    <source>
        <dbReference type="Proteomes" id="UP001597419"/>
    </source>
</evidence>
<evidence type="ECO:0000259" key="1">
    <source>
        <dbReference type="Pfam" id="PF03992"/>
    </source>
</evidence>
<protein>
    <submittedName>
        <fullName evidence="2">Antibiotic biosynthesis monooxygenase</fullName>
    </submittedName>
</protein>
<keyword evidence="3" id="KW-1185">Reference proteome</keyword>
<dbReference type="Proteomes" id="UP001597419">
    <property type="component" value="Unassembled WGS sequence"/>
</dbReference>
<gene>
    <name evidence="2" type="ORF">ACFSYJ_30420</name>
</gene>
<proteinExistence type="predicted"/>
<organism evidence="2 3">
    <name type="scientific">Amycolatopsis samaneae</name>
    <dbReference type="NCBI Taxonomy" id="664691"/>
    <lineage>
        <taxon>Bacteria</taxon>
        <taxon>Bacillati</taxon>
        <taxon>Actinomycetota</taxon>
        <taxon>Actinomycetes</taxon>
        <taxon>Pseudonocardiales</taxon>
        <taxon>Pseudonocardiaceae</taxon>
        <taxon>Amycolatopsis</taxon>
    </lineage>
</organism>
<dbReference type="GO" id="GO:0004497">
    <property type="term" value="F:monooxygenase activity"/>
    <property type="evidence" value="ECO:0007669"/>
    <property type="project" value="UniProtKB-KW"/>
</dbReference>
<accession>A0ABW5GQ00</accession>
<dbReference type="InterPro" id="IPR007138">
    <property type="entry name" value="ABM_dom"/>
</dbReference>